<dbReference type="EMBL" id="KZ819842">
    <property type="protein sequence ID" value="PWN51457.1"/>
    <property type="molecule type" value="Genomic_DNA"/>
</dbReference>
<evidence type="ECO:0000313" key="2">
    <source>
        <dbReference type="Proteomes" id="UP000245626"/>
    </source>
</evidence>
<accession>A0ACD0P0B5</accession>
<name>A0ACD0P0B5_9BASI</name>
<evidence type="ECO:0000313" key="1">
    <source>
        <dbReference type="EMBL" id="PWN51457.1"/>
    </source>
</evidence>
<reference evidence="1 2" key="1">
    <citation type="journal article" date="2018" name="Mol. Biol. Evol.">
        <title>Broad Genomic Sampling Reveals a Smut Pathogenic Ancestry of the Fungal Clade Ustilaginomycotina.</title>
        <authorList>
            <person name="Kijpornyongpan T."/>
            <person name="Mondo S.J."/>
            <person name="Barry K."/>
            <person name="Sandor L."/>
            <person name="Lee J."/>
            <person name="Lipzen A."/>
            <person name="Pangilinan J."/>
            <person name="LaButti K."/>
            <person name="Hainaut M."/>
            <person name="Henrissat B."/>
            <person name="Grigoriev I.V."/>
            <person name="Spatafora J.W."/>
            <person name="Aime M.C."/>
        </authorList>
    </citation>
    <scope>NUCLEOTIDE SEQUENCE [LARGE SCALE GENOMIC DNA]</scope>
    <source>
        <strain evidence="1 2">SA 807</strain>
    </source>
</reference>
<keyword evidence="2" id="KW-1185">Reference proteome</keyword>
<gene>
    <name evidence="1" type="ORF">IE53DRAFT_313894</name>
</gene>
<protein>
    <submittedName>
        <fullName evidence="1">Uncharacterized protein</fullName>
    </submittedName>
</protein>
<sequence length="1171" mass="128214">MSAATAIRPFADDQGGGPLRKPSMGGTRRSILAGIEDTSAAWNRTEPDSRDVSFPAAPISNTDAVLRQRRSSQTSSTKNSNGSIRENGSVGRRKSTSLNSPPSSIQGSPSKPLRRRNTQQQQHSPPNELSNDDPHSSPHELGAPLKNRHRGSSASSHQLRHSASNLSQQSRQDDSHSIASSRRSSKGTLSNLLRRRSRTQSQGHLDSAGVLDLAAEQQDSPISTPGRIRSFSGSARKMSLKMPFNKRSQSSSSLDIRGVHQNGGAPHPTSITDPDYYSAPPPVPAVPSEHLRNGASPQPSHHFSNGYKPVQAQALQSEDGSRSRRFSKPSTPAAAEISSSPFGAADDALARARSRSGASATDSPKSSQGRSRALSNGRPRAVASNIFAGGAGPLEDGDVRAAAEDAAGGYGARSQVKASPRSPASQQEPKFDKAWEEAKEREEEDDEDDDNDDGDYESSDEEFHDAILADIVEGSEEEEDPHAVGGRGRSFSGPAVDRTATTTSNGQITKPRGTAGASRRAGSSPTRSSRTSYSVTNTPTDAKAKQALPSEITEKAARVARLSYDDVKQDTADLRQDIATAKKALDLFLNSRMIEAEEIIKVHADKKLYYALGYALIATIKGFMTFEPIDLAIAISLCKDALAIASLLRKPTNTVANFGRFVRGTGQSPQSLASMTQIQKHAELVHAEALLLKAVLGIVYSGDFFGFVSEALNMRNAYGIYRSLSKFVEWADAKAGSLPGDIDNDFRSGVFLGNGLISMILGLLPGKVLKIMEVFGYTGDTAWALETLRKAGDWSADPKDRLPGMDKGKEGIRRQMCDMSLLMYHLVISTFIPVNGVDINFADKVLHYNLKRYPQGVFFLYFSGRLYSTQALSERAVKQFEAARDVQKEYVQLKHICIWDLSLCYMSMCKWKQAHECFDILAEENNWSKAVYNYGRAANLYESAAGQDEASMEEAGDIFRIVPGLTQKIAGKSIPMEKFVARKANKFIQYNRLLLPGLEFSYIYHCMSNAPRYILADEALVLVSDALADLHEVSDPADYFSGKEYYDDLCLAHFLRAVCLKFIAHPEAHSKPTAVSIPVEEAEEQAEFSLRHVIENGKNIQEEHWLIYFARYELACLLGKIPGRRAEARELLESVLSGKKLDDKNRKGKYSMQNMCLLRSNAVLRMISDRP</sequence>
<proteinExistence type="predicted"/>
<dbReference type="Proteomes" id="UP000245626">
    <property type="component" value="Unassembled WGS sequence"/>
</dbReference>
<organism evidence="1 2">
    <name type="scientific">Violaceomyces palustris</name>
    <dbReference type="NCBI Taxonomy" id="1673888"/>
    <lineage>
        <taxon>Eukaryota</taxon>
        <taxon>Fungi</taxon>
        <taxon>Dikarya</taxon>
        <taxon>Basidiomycota</taxon>
        <taxon>Ustilaginomycotina</taxon>
        <taxon>Ustilaginomycetes</taxon>
        <taxon>Violaceomycetales</taxon>
        <taxon>Violaceomycetaceae</taxon>
        <taxon>Violaceomyces</taxon>
    </lineage>
</organism>